<evidence type="ECO:0000256" key="1">
    <source>
        <dbReference type="ARBA" id="ARBA00022741"/>
    </source>
</evidence>
<dbReference type="GO" id="GO:0003724">
    <property type="term" value="F:RNA helicase activity"/>
    <property type="evidence" value="ECO:0007669"/>
    <property type="project" value="UniProtKB-EC"/>
</dbReference>
<protein>
    <recommendedName>
        <fullName evidence="5">ATP-dependent RNA helicase</fullName>
        <ecNumber evidence="5">3.6.4.13</ecNumber>
    </recommendedName>
</protein>
<proteinExistence type="inferred from homology"/>
<evidence type="ECO:0000313" key="7">
    <source>
        <dbReference type="EMBL" id="KAL0329545.1"/>
    </source>
</evidence>
<keyword evidence="3 5" id="KW-0067">ATP-binding</keyword>
<feature type="non-terminal residue" evidence="7">
    <location>
        <position position="1"/>
    </location>
</feature>
<dbReference type="EC" id="3.6.4.13" evidence="5"/>
<gene>
    <name evidence="7" type="ORF">Sradi_4941200</name>
</gene>
<evidence type="ECO:0000256" key="5">
    <source>
        <dbReference type="RuleBase" id="RU365068"/>
    </source>
</evidence>
<dbReference type="AlphaFoldDB" id="A0AAW2MG05"/>
<organism evidence="7">
    <name type="scientific">Sesamum radiatum</name>
    <name type="common">Black benniseed</name>
    <dbReference type="NCBI Taxonomy" id="300843"/>
    <lineage>
        <taxon>Eukaryota</taxon>
        <taxon>Viridiplantae</taxon>
        <taxon>Streptophyta</taxon>
        <taxon>Embryophyta</taxon>
        <taxon>Tracheophyta</taxon>
        <taxon>Spermatophyta</taxon>
        <taxon>Magnoliopsida</taxon>
        <taxon>eudicotyledons</taxon>
        <taxon>Gunneridae</taxon>
        <taxon>Pentapetalae</taxon>
        <taxon>asterids</taxon>
        <taxon>lamiids</taxon>
        <taxon>Lamiales</taxon>
        <taxon>Pedaliaceae</taxon>
        <taxon>Sesamum</taxon>
    </lineage>
</organism>
<comment type="function">
    <text evidence="5">RNA helicase.</text>
</comment>
<accession>A0AAW2MG05</accession>
<keyword evidence="4 5" id="KW-0694">RNA-binding</keyword>
<dbReference type="Gene3D" id="3.40.50.300">
    <property type="entry name" value="P-loop containing nucleotide triphosphate hydrolases"/>
    <property type="match status" value="1"/>
</dbReference>
<evidence type="ECO:0000256" key="4">
    <source>
        <dbReference type="ARBA" id="ARBA00022884"/>
    </source>
</evidence>
<evidence type="ECO:0000256" key="2">
    <source>
        <dbReference type="ARBA" id="ARBA00022801"/>
    </source>
</evidence>
<keyword evidence="1 5" id="KW-0547">Nucleotide-binding</keyword>
<keyword evidence="5 7" id="KW-0347">Helicase</keyword>
<dbReference type="EMBL" id="JACGWJ010000022">
    <property type="protein sequence ID" value="KAL0329545.1"/>
    <property type="molecule type" value="Genomic_DNA"/>
</dbReference>
<reference evidence="7" key="2">
    <citation type="journal article" date="2024" name="Plant">
        <title>Genomic evolution and insights into agronomic trait innovations of Sesamum species.</title>
        <authorList>
            <person name="Miao H."/>
            <person name="Wang L."/>
            <person name="Qu L."/>
            <person name="Liu H."/>
            <person name="Sun Y."/>
            <person name="Le M."/>
            <person name="Wang Q."/>
            <person name="Wei S."/>
            <person name="Zheng Y."/>
            <person name="Lin W."/>
            <person name="Duan Y."/>
            <person name="Cao H."/>
            <person name="Xiong S."/>
            <person name="Wang X."/>
            <person name="Wei L."/>
            <person name="Li C."/>
            <person name="Ma Q."/>
            <person name="Ju M."/>
            <person name="Zhao R."/>
            <person name="Li G."/>
            <person name="Mu C."/>
            <person name="Tian Q."/>
            <person name="Mei H."/>
            <person name="Zhang T."/>
            <person name="Gao T."/>
            <person name="Zhang H."/>
        </authorList>
    </citation>
    <scope>NUCLEOTIDE SEQUENCE</scope>
    <source>
        <strain evidence="7">G02</strain>
    </source>
</reference>
<dbReference type="InterPro" id="IPR027417">
    <property type="entry name" value="P-loop_NTPase"/>
</dbReference>
<sequence length="58" mass="6597">SVKFHSELLRYIQIDCLDIHGKQKQQKRTSTFFDFCKAEKGILLCTDVAARGLDIPAV</sequence>
<dbReference type="GO" id="GO:0005524">
    <property type="term" value="F:ATP binding"/>
    <property type="evidence" value="ECO:0007669"/>
    <property type="project" value="UniProtKB-UniRule"/>
</dbReference>
<dbReference type="InterPro" id="IPR001650">
    <property type="entry name" value="Helicase_C-like"/>
</dbReference>
<dbReference type="Pfam" id="PF00271">
    <property type="entry name" value="Helicase_C"/>
    <property type="match status" value="1"/>
</dbReference>
<reference evidence="7" key="1">
    <citation type="submission" date="2020-06" db="EMBL/GenBank/DDBJ databases">
        <authorList>
            <person name="Li T."/>
            <person name="Hu X."/>
            <person name="Zhang T."/>
            <person name="Song X."/>
            <person name="Zhang H."/>
            <person name="Dai N."/>
            <person name="Sheng W."/>
            <person name="Hou X."/>
            <person name="Wei L."/>
        </authorList>
    </citation>
    <scope>NUCLEOTIDE SEQUENCE</scope>
    <source>
        <strain evidence="7">G02</strain>
        <tissue evidence="7">Leaf</tissue>
    </source>
</reference>
<comment type="caution">
    <text evidence="7">The sequence shown here is derived from an EMBL/GenBank/DDBJ whole genome shotgun (WGS) entry which is preliminary data.</text>
</comment>
<feature type="domain" description="Helicase C-terminal" evidence="6">
    <location>
        <begin position="1"/>
        <end position="58"/>
    </location>
</feature>
<dbReference type="GO" id="GO:0003723">
    <property type="term" value="F:RNA binding"/>
    <property type="evidence" value="ECO:0007669"/>
    <property type="project" value="UniProtKB-UniRule"/>
</dbReference>
<comment type="similarity">
    <text evidence="5">Belongs to the DEAD box helicase family.</text>
</comment>
<feature type="non-terminal residue" evidence="7">
    <location>
        <position position="58"/>
    </location>
</feature>
<dbReference type="PROSITE" id="PS51194">
    <property type="entry name" value="HELICASE_CTER"/>
    <property type="match status" value="1"/>
</dbReference>
<dbReference type="SUPFAM" id="SSF52540">
    <property type="entry name" value="P-loop containing nucleoside triphosphate hydrolases"/>
    <property type="match status" value="1"/>
</dbReference>
<dbReference type="PANTHER" id="PTHR24031">
    <property type="entry name" value="RNA HELICASE"/>
    <property type="match status" value="1"/>
</dbReference>
<keyword evidence="2 5" id="KW-0378">Hydrolase</keyword>
<name>A0AAW2MG05_SESRA</name>
<evidence type="ECO:0000259" key="6">
    <source>
        <dbReference type="PROSITE" id="PS51194"/>
    </source>
</evidence>
<dbReference type="GO" id="GO:0016787">
    <property type="term" value="F:hydrolase activity"/>
    <property type="evidence" value="ECO:0007669"/>
    <property type="project" value="UniProtKB-KW"/>
</dbReference>
<comment type="domain">
    <text evidence="5">The Q motif is unique to and characteristic of the DEAD box family of RNA helicases and controls ATP binding and hydrolysis.</text>
</comment>
<evidence type="ECO:0000256" key="3">
    <source>
        <dbReference type="ARBA" id="ARBA00022840"/>
    </source>
</evidence>
<comment type="catalytic activity">
    <reaction evidence="5">
        <text>ATP + H2O = ADP + phosphate + H(+)</text>
        <dbReference type="Rhea" id="RHEA:13065"/>
        <dbReference type="ChEBI" id="CHEBI:15377"/>
        <dbReference type="ChEBI" id="CHEBI:15378"/>
        <dbReference type="ChEBI" id="CHEBI:30616"/>
        <dbReference type="ChEBI" id="CHEBI:43474"/>
        <dbReference type="ChEBI" id="CHEBI:456216"/>
        <dbReference type="EC" id="3.6.4.13"/>
    </reaction>
</comment>